<proteinExistence type="predicted"/>
<dbReference type="AlphaFoldDB" id="A6G613"/>
<evidence type="ECO:0000313" key="2">
    <source>
        <dbReference type="Proteomes" id="UP000005801"/>
    </source>
</evidence>
<dbReference type="EMBL" id="ABCS01000028">
    <property type="protein sequence ID" value="EDM78615.1"/>
    <property type="molecule type" value="Genomic_DNA"/>
</dbReference>
<dbReference type="STRING" id="391625.PPSIR1_29228"/>
<accession>A6G613</accession>
<keyword evidence="2" id="KW-1185">Reference proteome</keyword>
<name>A6G613_9BACT</name>
<organism evidence="1 2">
    <name type="scientific">Plesiocystis pacifica SIR-1</name>
    <dbReference type="NCBI Taxonomy" id="391625"/>
    <lineage>
        <taxon>Bacteria</taxon>
        <taxon>Pseudomonadati</taxon>
        <taxon>Myxococcota</taxon>
        <taxon>Polyangia</taxon>
        <taxon>Nannocystales</taxon>
        <taxon>Nannocystaceae</taxon>
        <taxon>Plesiocystis</taxon>
    </lineage>
</organism>
<dbReference type="Proteomes" id="UP000005801">
    <property type="component" value="Unassembled WGS sequence"/>
</dbReference>
<sequence length="20" mass="2025">MLALFAGFVGLVRTFGAGVV</sequence>
<comment type="caution">
    <text evidence="1">The sequence shown here is derived from an EMBL/GenBank/DDBJ whole genome shotgun (WGS) entry which is preliminary data.</text>
</comment>
<reference evidence="1 2" key="1">
    <citation type="submission" date="2007-06" db="EMBL/GenBank/DDBJ databases">
        <authorList>
            <person name="Shimkets L."/>
            <person name="Ferriera S."/>
            <person name="Johnson J."/>
            <person name="Kravitz S."/>
            <person name="Beeson K."/>
            <person name="Sutton G."/>
            <person name="Rogers Y.-H."/>
            <person name="Friedman R."/>
            <person name="Frazier M."/>
            <person name="Venter J.C."/>
        </authorList>
    </citation>
    <scope>NUCLEOTIDE SEQUENCE [LARGE SCALE GENOMIC DNA]</scope>
    <source>
        <strain evidence="1 2">SIR-1</strain>
    </source>
</reference>
<gene>
    <name evidence="1" type="ORF">PPSIR1_29228</name>
</gene>
<evidence type="ECO:0000313" key="1">
    <source>
        <dbReference type="EMBL" id="EDM78615.1"/>
    </source>
</evidence>
<protein>
    <submittedName>
        <fullName evidence="1">Uncharacterized protein</fullName>
    </submittedName>
</protein>